<dbReference type="InterPro" id="IPR007024">
    <property type="entry name" value="BLUF_domain"/>
</dbReference>
<dbReference type="SUPFAM" id="SSF54975">
    <property type="entry name" value="Acylphosphatase/BLUF domain-like"/>
    <property type="match status" value="1"/>
</dbReference>
<evidence type="ECO:0000259" key="1">
    <source>
        <dbReference type="PROSITE" id="PS50925"/>
    </source>
</evidence>
<dbReference type="GO" id="GO:0009882">
    <property type="term" value="F:blue light photoreceptor activity"/>
    <property type="evidence" value="ECO:0007669"/>
    <property type="project" value="InterPro"/>
</dbReference>
<dbReference type="PROSITE" id="PS50925">
    <property type="entry name" value="BLUF"/>
    <property type="match status" value="1"/>
</dbReference>
<sequence>MSTHYIVYVSQADAGLTPKDLEDILEESRSYNPRHGITGILLFAEGEGRYRGSFMQLIEGDEAELEKLRKRIFSDRRHHTKVVLERGQKDKRDFPDWSMAFKTVAKSDLRGHPTFAELGEAHFQERCATEGMQGALCFLCDFWQEAA</sequence>
<dbReference type="SMART" id="SM01034">
    <property type="entry name" value="BLUF"/>
    <property type="match status" value="1"/>
</dbReference>
<dbReference type="AlphaFoldDB" id="A0A4R2Q2E5"/>
<dbReference type="OrthoDB" id="196105at2"/>
<dbReference type="GO" id="GO:0071949">
    <property type="term" value="F:FAD binding"/>
    <property type="evidence" value="ECO:0007669"/>
    <property type="project" value="InterPro"/>
</dbReference>
<keyword evidence="3" id="KW-1185">Reference proteome</keyword>
<feature type="domain" description="BLUF" evidence="1">
    <location>
        <begin position="3"/>
        <end position="100"/>
    </location>
</feature>
<dbReference type="Proteomes" id="UP000294835">
    <property type="component" value="Unassembled WGS sequence"/>
</dbReference>
<evidence type="ECO:0000313" key="2">
    <source>
        <dbReference type="EMBL" id="TCP41808.1"/>
    </source>
</evidence>
<name>A0A4R2Q2E5_9RHOB</name>
<dbReference type="RefSeq" id="WP_132461743.1">
    <property type="nucleotide sequence ID" value="NZ_SLXP01000004.1"/>
</dbReference>
<protein>
    <submittedName>
        <fullName evidence="2">FAD-dependent sensor of blue light</fullName>
    </submittedName>
</protein>
<dbReference type="EMBL" id="SLXP01000004">
    <property type="protein sequence ID" value="TCP41808.1"/>
    <property type="molecule type" value="Genomic_DNA"/>
</dbReference>
<organism evidence="2 3">
    <name type="scientific">Rhodovulum marinum</name>
    <dbReference type="NCBI Taxonomy" id="320662"/>
    <lineage>
        <taxon>Bacteria</taxon>
        <taxon>Pseudomonadati</taxon>
        <taxon>Pseudomonadota</taxon>
        <taxon>Alphaproteobacteria</taxon>
        <taxon>Rhodobacterales</taxon>
        <taxon>Paracoccaceae</taxon>
        <taxon>Rhodovulum</taxon>
    </lineage>
</organism>
<dbReference type="Pfam" id="PF04940">
    <property type="entry name" value="BLUF"/>
    <property type="match status" value="1"/>
</dbReference>
<proteinExistence type="predicted"/>
<reference evidence="2 3" key="1">
    <citation type="submission" date="2019-03" db="EMBL/GenBank/DDBJ databases">
        <title>Genomic Encyclopedia of Type Strains, Phase IV (KMG-IV): sequencing the most valuable type-strain genomes for metagenomic binning, comparative biology and taxonomic classification.</title>
        <authorList>
            <person name="Goeker M."/>
        </authorList>
    </citation>
    <scope>NUCLEOTIDE SEQUENCE [LARGE SCALE GENOMIC DNA]</scope>
    <source>
        <strain evidence="2 3">DSM 18063</strain>
    </source>
</reference>
<dbReference type="Gene3D" id="3.30.70.100">
    <property type="match status" value="1"/>
</dbReference>
<accession>A0A4R2Q2E5</accession>
<evidence type="ECO:0000313" key="3">
    <source>
        <dbReference type="Proteomes" id="UP000294835"/>
    </source>
</evidence>
<comment type="caution">
    <text evidence="2">The sequence shown here is derived from an EMBL/GenBank/DDBJ whole genome shotgun (WGS) entry which is preliminary data.</text>
</comment>
<gene>
    <name evidence="2" type="ORF">EV662_104152</name>
</gene>
<dbReference type="InterPro" id="IPR036046">
    <property type="entry name" value="Acylphosphatase-like_dom_sf"/>
</dbReference>